<dbReference type="Proteomes" id="UP000663873">
    <property type="component" value="Unassembled WGS sequence"/>
</dbReference>
<keyword evidence="2" id="KW-1185">Reference proteome</keyword>
<evidence type="ECO:0000313" key="2">
    <source>
        <dbReference type="Proteomes" id="UP000663873"/>
    </source>
</evidence>
<gene>
    <name evidence="1" type="ORF">UJA718_LOCUS39731</name>
</gene>
<sequence>MLEYSKRYSGLYSSRKRRKWLLDIVINERIGKELFVDKLLKQGNEETLLLFEEYTEITTPLSLYFISQYETNKTVSASHRLSLIRYQFMTKDIFDQFLTLFYQTNSNVKQREQNYLLFLQCVVSTNDEQVKNVLQWIQKRCTNERLAIIENFLDSLSRYNNRFHLKILPNNFEIIEAIIELAINHL</sequence>
<proteinExistence type="predicted"/>
<accession>A0A821MI90</accession>
<dbReference type="EMBL" id="CAJOBP010042562">
    <property type="protein sequence ID" value="CAF4767172.1"/>
    <property type="molecule type" value="Genomic_DNA"/>
</dbReference>
<reference evidence="1" key="1">
    <citation type="submission" date="2021-02" db="EMBL/GenBank/DDBJ databases">
        <authorList>
            <person name="Nowell W R."/>
        </authorList>
    </citation>
    <scope>NUCLEOTIDE SEQUENCE</scope>
</reference>
<comment type="caution">
    <text evidence="1">The sequence shown here is derived from an EMBL/GenBank/DDBJ whole genome shotgun (WGS) entry which is preliminary data.</text>
</comment>
<name>A0A821MI90_9BILA</name>
<evidence type="ECO:0000313" key="1">
    <source>
        <dbReference type="EMBL" id="CAF4767172.1"/>
    </source>
</evidence>
<dbReference type="AlphaFoldDB" id="A0A821MI90"/>
<feature type="non-terminal residue" evidence="1">
    <location>
        <position position="186"/>
    </location>
</feature>
<protein>
    <submittedName>
        <fullName evidence="1">Uncharacterized protein</fullName>
    </submittedName>
</protein>
<organism evidence="1 2">
    <name type="scientific">Rotaria socialis</name>
    <dbReference type="NCBI Taxonomy" id="392032"/>
    <lineage>
        <taxon>Eukaryota</taxon>
        <taxon>Metazoa</taxon>
        <taxon>Spiralia</taxon>
        <taxon>Gnathifera</taxon>
        <taxon>Rotifera</taxon>
        <taxon>Eurotatoria</taxon>
        <taxon>Bdelloidea</taxon>
        <taxon>Philodinida</taxon>
        <taxon>Philodinidae</taxon>
        <taxon>Rotaria</taxon>
    </lineage>
</organism>